<dbReference type="PROSITE" id="PS50056">
    <property type="entry name" value="TYR_PHOSPHATASE_2"/>
    <property type="match status" value="1"/>
</dbReference>
<name>W5JWJ6_ANODA</name>
<dbReference type="EnsemblMetazoa" id="ADAC000819-RA">
    <property type="protein sequence ID" value="ADAC000819-PA"/>
    <property type="gene ID" value="ADAC000819"/>
</dbReference>
<feature type="region of interest" description="Disordered" evidence="5">
    <location>
        <begin position="392"/>
        <end position="431"/>
    </location>
</feature>
<evidence type="ECO:0000256" key="4">
    <source>
        <dbReference type="ARBA" id="ARBA00022912"/>
    </source>
</evidence>
<feature type="region of interest" description="Disordered" evidence="5">
    <location>
        <begin position="768"/>
        <end position="803"/>
    </location>
</feature>
<dbReference type="SMART" id="SM00195">
    <property type="entry name" value="DSPc"/>
    <property type="match status" value="1"/>
</dbReference>
<dbReference type="InterPro" id="IPR000387">
    <property type="entry name" value="Tyr_Pase_dom"/>
</dbReference>
<protein>
    <recommendedName>
        <fullName evidence="2">protein-tyrosine-phosphatase</fullName>
        <ecNumber evidence="2">3.1.3.48</ecNumber>
    </recommendedName>
</protein>
<evidence type="ECO:0000313" key="9">
    <source>
        <dbReference type="EnsemblMetazoa" id="ADAC000819-PA"/>
    </source>
</evidence>
<proteinExistence type="inferred from homology"/>
<dbReference type="PROSITE" id="PS00383">
    <property type="entry name" value="TYR_PHOSPHATASE_1"/>
    <property type="match status" value="1"/>
</dbReference>
<evidence type="ECO:0000313" key="8">
    <source>
        <dbReference type="EMBL" id="ETN67374.1"/>
    </source>
</evidence>
<dbReference type="PROSITE" id="PS50054">
    <property type="entry name" value="TYR_PHOSPHATASE_DUAL"/>
    <property type="match status" value="1"/>
</dbReference>
<dbReference type="Gene3D" id="3.90.190.10">
    <property type="entry name" value="Protein tyrosine phosphatase superfamily"/>
    <property type="match status" value="2"/>
</dbReference>
<evidence type="ECO:0000256" key="2">
    <source>
        <dbReference type="ARBA" id="ARBA00013064"/>
    </source>
</evidence>
<dbReference type="STRING" id="43151.W5JWJ6"/>
<dbReference type="SMART" id="SM00404">
    <property type="entry name" value="PTPc_motif"/>
    <property type="match status" value="1"/>
</dbReference>
<dbReference type="GO" id="GO:0004725">
    <property type="term" value="F:protein tyrosine phosphatase activity"/>
    <property type="evidence" value="ECO:0007669"/>
    <property type="project" value="UniProtKB-EC"/>
</dbReference>
<reference evidence="9" key="4">
    <citation type="submission" date="2015-06" db="UniProtKB">
        <authorList>
            <consortium name="EnsemblMetazoa"/>
        </authorList>
    </citation>
    <scope>IDENTIFICATION</scope>
</reference>
<feature type="domain" description="Tyrosine-protein phosphatase" evidence="6">
    <location>
        <begin position="205"/>
        <end position="363"/>
    </location>
</feature>
<feature type="domain" description="Tyrosine specific protein phosphatases" evidence="7">
    <location>
        <begin position="288"/>
        <end position="350"/>
    </location>
</feature>
<evidence type="ECO:0000259" key="6">
    <source>
        <dbReference type="PROSITE" id="PS50054"/>
    </source>
</evidence>
<gene>
    <name evidence="8" type="ORF">AND_000819</name>
</gene>
<dbReference type="InterPro" id="IPR029021">
    <property type="entry name" value="Prot-tyrosine_phosphatase-like"/>
</dbReference>
<dbReference type="EC" id="3.1.3.48" evidence="2"/>
<dbReference type="eggNOG" id="KOG1720">
    <property type="taxonomic scope" value="Eukaryota"/>
</dbReference>
<dbReference type="EMBL" id="ADMH02000205">
    <property type="protein sequence ID" value="ETN67374.1"/>
    <property type="molecule type" value="Genomic_DNA"/>
</dbReference>
<dbReference type="InterPro" id="IPR016130">
    <property type="entry name" value="Tyr_Pase_AS"/>
</dbReference>
<evidence type="ECO:0000313" key="10">
    <source>
        <dbReference type="Proteomes" id="UP000000673"/>
    </source>
</evidence>
<dbReference type="Pfam" id="PF22785">
    <property type="entry name" value="Tc-R-P"/>
    <property type="match status" value="1"/>
</dbReference>
<keyword evidence="10" id="KW-1185">Reference proteome</keyword>
<reference evidence="8 10" key="1">
    <citation type="journal article" date="2010" name="BMC Genomics">
        <title>Combination of measures distinguishes pre-miRNAs from other stem-loops in the genome of the newly sequenced Anopheles darlingi.</title>
        <authorList>
            <person name="Mendes N.D."/>
            <person name="Freitas A.T."/>
            <person name="Vasconcelos A.T."/>
            <person name="Sagot M.F."/>
        </authorList>
    </citation>
    <scope>NUCLEOTIDE SEQUENCE</scope>
</reference>
<dbReference type="VEuPathDB" id="VectorBase:ADAR2_010402"/>
<dbReference type="Proteomes" id="UP000000673">
    <property type="component" value="Unassembled WGS sequence"/>
</dbReference>
<dbReference type="VEuPathDB" id="VectorBase:ADAC000819"/>
<dbReference type="HOGENOM" id="CLU_017787_2_2_1"/>
<dbReference type="InterPro" id="IPR029260">
    <property type="entry name" value="DSPn"/>
</dbReference>
<evidence type="ECO:0000256" key="5">
    <source>
        <dbReference type="SAM" id="MobiDB-lite"/>
    </source>
</evidence>
<dbReference type="AlphaFoldDB" id="W5JWJ6"/>
<dbReference type="InterPro" id="IPR050561">
    <property type="entry name" value="PTP"/>
</dbReference>
<dbReference type="InterPro" id="IPR044506">
    <property type="entry name" value="CDC14_C"/>
</dbReference>
<dbReference type="SUPFAM" id="SSF52799">
    <property type="entry name" value="(Phosphotyrosine protein) phosphatases II"/>
    <property type="match status" value="2"/>
</dbReference>
<dbReference type="CDD" id="cd14499">
    <property type="entry name" value="CDC14_C"/>
    <property type="match status" value="1"/>
</dbReference>
<evidence type="ECO:0000259" key="7">
    <source>
        <dbReference type="PROSITE" id="PS50056"/>
    </source>
</evidence>
<dbReference type="InterPro" id="IPR020422">
    <property type="entry name" value="TYR_PHOSPHATASE_DUAL_dom"/>
</dbReference>
<evidence type="ECO:0000256" key="3">
    <source>
        <dbReference type="ARBA" id="ARBA00022801"/>
    </source>
</evidence>
<keyword evidence="3" id="KW-0378">Hydrolase</keyword>
<dbReference type="InterPro" id="IPR003595">
    <property type="entry name" value="Tyr_Pase_cat"/>
</dbReference>
<reference evidence="8" key="3">
    <citation type="journal article" date="2013" name="Nucleic Acids Res.">
        <title>The genome of Anopheles darlingi, the main neotropical malaria vector.</title>
        <authorList>
            <person name="Marinotti O."/>
            <person name="Cerqueira G.C."/>
            <person name="de Almeida L.G."/>
            <person name="Ferro M.I."/>
            <person name="Loreto E.L."/>
            <person name="Zaha A."/>
            <person name="Teixeira S.M."/>
            <person name="Wespiser A.R."/>
            <person name="Almeida E Silva A."/>
            <person name="Schlindwein A.D."/>
            <person name="Pacheco A.C."/>
            <person name="Silva A.L."/>
            <person name="Graveley B.R."/>
            <person name="Walenz B.P."/>
            <person name="Lima Bde A."/>
            <person name="Ribeiro C.A."/>
            <person name="Nunes-Silva C.G."/>
            <person name="de Carvalho C.R."/>
            <person name="Soares C.M."/>
            <person name="de Menezes C.B."/>
            <person name="Matiolli C."/>
            <person name="Caffrey D."/>
            <person name="Araujo D.A."/>
            <person name="de Oliveira D.M."/>
            <person name="Golenbock D."/>
            <person name="Grisard E.C."/>
            <person name="Fantinatti-Garboggini F."/>
            <person name="de Carvalho F.M."/>
            <person name="Barcellos F.G."/>
            <person name="Prosdocimi F."/>
            <person name="May G."/>
            <person name="Azevedo Junior G.M."/>
            <person name="Guimaraes G.M."/>
            <person name="Goldman G.H."/>
            <person name="Padilha I.Q."/>
            <person name="Batista Jda S."/>
            <person name="Ferro J.A."/>
            <person name="Ribeiro J.M."/>
            <person name="Fietto J.L."/>
            <person name="Dabbas K.M."/>
            <person name="Cerdeira L."/>
            <person name="Agnez-Lima L.F."/>
            <person name="Brocchi M."/>
            <person name="de Carvalho M.O."/>
            <person name="Teixeira Mde M."/>
            <person name="Diniz Maia Mde M."/>
            <person name="Goldman M.H."/>
            <person name="Cruz Schneider M.P."/>
            <person name="Felipe M.S."/>
            <person name="Hungria M."/>
            <person name="Nicolas M.F."/>
            <person name="Pereira M."/>
            <person name="Montes M.A."/>
            <person name="Cantao M.E."/>
            <person name="Vincentz M."/>
            <person name="Rafael M.S."/>
            <person name="Silverman N."/>
            <person name="Stoco P.H."/>
            <person name="Souza R.C."/>
            <person name="Vicentini R."/>
            <person name="Gazzinelli R.T."/>
            <person name="Neves Rde O."/>
            <person name="Silva R."/>
            <person name="Astolfi-Filho S."/>
            <person name="Maciel T.E."/>
            <person name="Urmenyi T.P."/>
            <person name="Tadei W.P."/>
            <person name="Camargo E.P."/>
            <person name="de Vasconcelos A.T."/>
        </authorList>
    </citation>
    <scope>NUCLEOTIDE SEQUENCE</scope>
</reference>
<reference evidence="8" key="2">
    <citation type="submission" date="2010-05" db="EMBL/GenBank/DDBJ databases">
        <authorList>
            <person name="Almeida L.G."/>
            <person name="Nicolas M.F."/>
            <person name="Souza R.C."/>
            <person name="Vasconcelos A.T.R."/>
        </authorList>
    </citation>
    <scope>NUCLEOTIDE SEQUENCE</scope>
</reference>
<organism evidence="8">
    <name type="scientific">Anopheles darlingi</name>
    <name type="common">Mosquito</name>
    <dbReference type="NCBI Taxonomy" id="43151"/>
    <lineage>
        <taxon>Eukaryota</taxon>
        <taxon>Metazoa</taxon>
        <taxon>Ecdysozoa</taxon>
        <taxon>Arthropoda</taxon>
        <taxon>Hexapoda</taxon>
        <taxon>Insecta</taxon>
        <taxon>Pterygota</taxon>
        <taxon>Neoptera</taxon>
        <taxon>Endopterygota</taxon>
        <taxon>Diptera</taxon>
        <taxon>Nematocera</taxon>
        <taxon>Culicoidea</taxon>
        <taxon>Culicidae</taxon>
        <taxon>Anophelinae</taxon>
        <taxon>Anopheles</taxon>
    </lineage>
</organism>
<feature type="compositionally biased region" description="Polar residues" evidence="5">
    <location>
        <begin position="593"/>
        <end position="610"/>
    </location>
</feature>
<comment type="similarity">
    <text evidence="1">Belongs to the protein-tyrosine phosphatase family. Non-receptor class CDC14 subfamily.</text>
</comment>
<feature type="compositionally biased region" description="Basic and acidic residues" evidence="5">
    <location>
        <begin position="786"/>
        <end position="795"/>
    </location>
</feature>
<dbReference type="FunFam" id="3.90.190.10:FF:000006">
    <property type="entry name" value="Dual specificity protein phosphatase CDC14B"/>
    <property type="match status" value="1"/>
</dbReference>
<feature type="region of interest" description="Disordered" evidence="5">
    <location>
        <begin position="478"/>
        <end position="612"/>
    </location>
</feature>
<dbReference type="CDD" id="cd17657">
    <property type="entry name" value="CDC14_N"/>
    <property type="match status" value="1"/>
</dbReference>
<feature type="compositionally biased region" description="Polar residues" evidence="5">
    <location>
        <begin position="478"/>
        <end position="530"/>
    </location>
</feature>
<feature type="compositionally biased region" description="Low complexity" evidence="5">
    <location>
        <begin position="553"/>
        <end position="573"/>
    </location>
</feature>
<dbReference type="PANTHER" id="PTHR23339">
    <property type="entry name" value="TYROSINE SPECIFIC PROTEIN PHOSPHATASE AND DUAL SPECIFICITY PROTEIN PHOSPHATASE"/>
    <property type="match status" value="1"/>
</dbReference>
<accession>W5JWJ6</accession>
<evidence type="ECO:0000256" key="1">
    <source>
        <dbReference type="ARBA" id="ARBA00007315"/>
    </source>
</evidence>
<keyword evidence="4" id="KW-0904">Protein phosphatase</keyword>
<sequence>MERLIQLEPEMDSTVGPQSLDTGNEELTTKKLMNSAAPIITYRLYFLVQPWSDAMEKLSETYHLFSTDNLLKYESFFNDFGPLNISMVYRYCHLVNGLLERKEMALSKIVHHTSNETTKLLNAAFLIGSYSIIYLHHTPQSILRTLFRQPDRLGKFCDASQNPSSFLISLHDCLCAMAKAHRRRFFNFADFDYITYEYYERVENGDLNWIVPGKFLAFCGPHRESRYENGMPIHSPEAYFRYFEETGVTTIIRLNMRQYDAKSFIERGFDHFDLFFVDGGTPSDMILRRFLSICEVAKGAIAVHCKAGLGRTGTLIAAYLIKHYSFSAHESIAWLRICRPGSVIGHQQTWLQDKESFLLAEGNAYRRTGTKITPDKHPFGIYSLRQPIKVAPADTGTTTNSEHSKQQEAPQIEGAPKPAQSTGSMERTLRPRRAPMGDRVCGISRKVDTMRLSDEDERLNNNHVIVPVDHRTTATAVANRSRSEAKTSAASSNATITQQTSTDDGLAVTGSSINQEAVTHTQGDQLTQIKATRHRTSTADAALPGYQQQNHPANSINNNVNNNSSNAAVQNGNPMTNVAVRQVASRDVRHSKSASVDSPSLKNDTSSSATDGGIVTDSLVVIAGDSVTGEPIVSAQPQKQTRRTTHVCWEELNRCIKIGHREDATVHKRQQSLRKTRLESNNGTIVSIVTSSTSASAKYNTVPGGNVRLAKAKLLNDRVADRVIRPQTELVVSGSGGTTTVDSNGNINRKLITGPAKRSDVSNHCSVGDVAATKRYKRNRSSPRTQPDKNSEKLRKVLSKTHP</sequence>
<dbReference type="Pfam" id="PF14671">
    <property type="entry name" value="DSPn"/>
    <property type="match status" value="1"/>
</dbReference>